<dbReference type="InterPro" id="IPR007763">
    <property type="entry name" value="NDUFA12"/>
</dbReference>
<dbReference type="Proteomes" id="UP000694388">
    <property type="component" value="Unplaced"/>
</dbReference>
<keyword evidence="3" id="KW-1185">Reference proteome</keyword>
<accession>A0A8C4QEW1</accession>
<reference evidence="2" key="1">
    <citation type="submission" date="2025-08" db="UniProtKB">
        <authorList>
            <consortium name="Ensembl"/>
        </authorList>
    </citation>
    <scope>IDENTIFICATION</scope>
</reference>
<dbReference type="PANTHER" id="PTHR32470">
    <property type="entry name" value="ADH DEHYDROGENASE [UBIQUINONE] 1 ALPHA SUBCOMPLEX ASSEMBLY FACTOR 2"/>
    <property type="match status" value="1"/>
</dbReference>
<dbReference type="GeneTree" id="ENSGT00930000152972"/>
<dbReference type="InterPro" id="IPR052618">
    <property type="entry name" value="ComplexI_NDUFA12"/>
</dbReference>
<protein>
    <recommendedName>
        <fullName evidence="4">NADH dehydrogenase [ubiquinone] 1 alpha subcomplex subunit 12</fullName>
    </recommendedName>
</protein>
<dbReference type="GO" id="GO:0045271">
    <property type="term" value="C:respiratory chain complex I"/>
    <property type="evidence" value="ECO:0007669"/>
    <property type="project" value="InterPro"/>
</dbReference>
<dbReference type="GO" id="GO:0032981">
    <property type="term" value="P:mitochondrial respiratory chain complex I assembly"/>
    <property type="evidence" value="ECO:0007669"/>
    <property type="project" value="TreeGrafter"/>
</dbReference>
<dbReference type="AlphaFoldDB" id="A0A8C4QEW1"/>
<evidence type="ECO:0000313" key="3">
    <source>
        <dbReference type="Proteomes" id="UP000694388"/>
    </source>
</evidence>
<dbReference type="PANTHER" id="PTHR32470:SF2">
    <property type="entry name" value="NADH DEHYDROGENASE [UBIQUINONE] 1 ALPHA SUBCOMPLEX ASSEMBLY FACTOR 2"/>
    <property type="match status" value="1"/>
</dbReference>
<dbReference type="Ensembl" id="ENSEBUT00000015003.1">
    <property type="protein sequence ID" value="ENSEBUP00000014427.1"/>
    <property type="gene ID" value="ENSEBUG00000009087.1"/>
</dbReference>
<dbReference type="OMA" id="HSEREFQ"/>
<evidence type="ECO:0008006" key="4">
    <source>
        <dbReference type="Google" id="ProtNLM"/>
    </source>
</evidence>
<sequence length="130" mass="15271">MSRPVIRRITQRLVREDPTGNKYYLVEAENKWENVGSKKKVVPSGSWSEEDYTPESIAPEWDAWIRGCRNDPPTLQEVQQGAARQQLFWKCGQDASEREQEHSEREFQEGLICRHRSHLFESEAWKPKGK</sequence>
<organism evidence="2 3">
    <name type="scientific">Eptatretus burgeri</name>
    <name type="common">Inshore hagfish</name>
    <dbReference type="NCBI Taxonomy" id="7764"/>
    <lineage>
        <taxon>Eukaryota</taxon>
        <taxon>Metazoa</taxon>
        <taxon>Chordata</taxon>
        <taxon>Craniata</taxon>
        <taxon>Vertebrata</taxon>
        <taxon>Cyclostomata</taxon>
        <taxon>Myxini</taxon>
        <taxon>Myxiniformes</taxon>
        <taxon>Myxinidae</taxon>
        <taxon>Eptatretinae</taxon>
        <taxon>Eptatretus</taxon>
    </lineage>
</organism>
<reference evidence="2" key="2">
    <citation type="submission" date="2025-09" db="UniProtKB">
        <authorList>
            <consortium name="Ensembl"/>
        </authorList>
    </citation>
    <scope>IDENTIFICATION</scope>
</reference>
<evidence type="ECO:0000256" key="1">
    <source>
        <dbReference type="ARBA" id="ARBA00007355"/>
    </source>
</evidence>
<comment type="similarity">
    <text evidence="1">Belongs to the complex I NDUFA12 subunit family.</text>
</comment>
<name>A0A8C4QEW1_EPTBU</name>
<proteinExistence type="inferred from homology"/>
<evidence type="ECO:0000313" key="2">
    <source>
        <dbReference type="Ensembl" id="ENSEBUP00000014427.1"/>
    </source>
</evidence>
<dbReference type="Pfam" id="PF05071">
    <property type="entry name" value="NDUFA12"/>
    <property type="match status" value="1"/>
</dbReference>
<dbReference type="GO" id="GO:0005739">
    <property type="term" value="C:mitochondrion"/>
    <property type="evidence" value="ECO:0007669"/>
    <property type="project" value="TreeGrafter"/>
</dbReference>